<evidence type="ECO:0000313" key="4">
    <source>
        <dbReference type="Proteomes" id="UP000036403"/>
    </source>
</evidence>
<dbReference type="STRING" id="67767.A0A0J7K991"/>
<name>A0A0J7K991_LASNI</name>
<gene>
    <name evidence="3" type="ORF">RF55_13886</name>
</gene>
<dbReference type="Pfam" id="PF08562">
    <property type="entry name" value="Crisp"/>
    <property type="match status" value="1"/>
</dbReference>
<dbReference type="EMBL" id="LBMM01011194">
    <property type="protein sequence ID" value="KMQ86978.1"/>
    <property type="molecule type" value="Genomic_DNA"/>
</dbReference>
<dbReference type="Gene3D" id="1.10.10.740">
    <property type="entry name" value="Crisp domain"/>
    <property type="match status" value="1"/>
</dbReference>
<evidence type="ECO:0000259" key="2">
    <source>
        <dbReference type="PROSITE" id="PS51670"/>
    </source>
</evidence>
<proteinExistence type="predicted"/>
<dbReference type="InterPro" id="IPR003582">
    <property type="entry name" value="ShKT_dom"/>
</dbReference>
<reference evidence="3 4" key="1">
    <citation type="submission" date="2015-04" db="EMBL/GenBank/DDBJ databases">
        <title>Lasius niger genome sequencing.</title>
        <authorList>
            <person name="Konorov E.A."/>
            <person name="Nikitin M.A."/>
            <person name="Kirill M.V."/>
            <person name="Chang P."/>
        </authorList>
    </citation>
    <scope>NUCLEOTIDE SEQUENCE [LARGE SCALE GENOMIC DNA]</scope>
    <source>
        <tissue evidence="3">Whole</tissue>
    </source>
</reference>
<dbReference type="InterPro" id="IPR013871">
    <property type="entry name" value="Cysteine_rich_secretory"/>
</dbReference>
<evidence type="ECO:0000313" key="3">
    <source>
        <dbReference type="EMBL" id="KMQ86978.1"/>
    </source>
</evidence>
<dbReference type="PROSITE" id="PS51670">
    <property type="entry name" value="SHKT"/>
    <property type="match status" value="1"/>
</dbReference>
<protein>
    <submittedName>
        <fullName evidence="3">Cysteine-rich secretory protein 2-like protein</fullName>
    </submittedName>
</protein>
<dbReference type="InterPro" id="IPR042076">
    <property type="entry name" value="Crisp-like_dom"/>
</dbReference>
<dbReference type="AlphaFoldDB" id="A0A0J7K991"/>
<organism evidence="3 4">
    <name type="scientific">Lasius niger</name>
    <name type="common">Black garden ant</name>
    <dbReference type="NCBI Taxonomy" id="67767"/>
    <lineage>
        <taxon>Eukaryota</taxon>
        <taxon>Metazoa</taxon>
        <taxon>Ecdysozoa</taxon>
        <taxon>Arthropoda</taxon>
        <taxon>Hexapoda</taxon>
        <taxon>Insecta</taxon>
        <taxon>Pterygota</taxon>
        <taxon>Neoptera</taxon>
        <taxon>Endopterygota</taxon>
        <taxon>Hymenoptera</taxon>
        <taxon>Apocrita</taxon>
        <taxon>Aculeata</taxon>
        <taxon>Formicoidea</taxon>
        <taxon>Formicidae</taxon>
        <taxon>Formicinae</taxon>
        <taxon>Lasius</taxon>
        <taxon>Lasius</taxon>
    </lineage>
</organism>
<accession>A0A0J7K991</accession>
<dbReference type="PaxDb" id="67767-A0A0J7K991"/>
<sequence length="66" mass="7604">MCKDHCTRGKLCTNACNHVDLWSNCAELARTFGSWVCETDTKEGRERRKFCGATCNCKDKIYYHHG</sequence>
<dbReference type="OrthoDB" id="337038at2759"/>
<evidence type="ECO:0000256" key="1">
    <source>
        <dbReference type="PROSITE-ProRule" id="PRU01005"/>
    </source>
</evidence>
<feature type="domain" description="ShKT" evidence="2">
    <location>
        <begin position="16"/>
        <end position="57"/>
    </location>
</feature>
<keyword evidence="4" id="KW-1185">Reference proteome</keyword>
<comment type="caution">
    <text evidence="1">Lacks conserved residue(s) required for the propagation of feature annotation.</text>
</comment>
<dbReference type="SUPFAM" id="SSF57546">
    <property type="entry name" value="Crisp domain-like"/>
    <property type="match status" value="1"/>
</dbReference>
<comment type="caution">
    <text evidence="3">The sequence shown here is derived from an EMBL/GenBank/DDBJ whole genome shotgun (WGS) entry which is preliminary data.</text>
</comment>
<dbReference type="Proteomes" id="UP000036403">
    <property type="component" value="Unassembled WGS sequence"/>
</dbReference>